<evidence type="ECO:0000313" key="5">
    <source>
        <dbReference type="Proteomes" id="UP001188597"/>
    </source>
</evidence>
<evidence type="ECO:0000256" key="1">
    <source>
        <dbReference type="ARBA" id="ARBA00009861"/>
    </source>
</evidence>
<dbReference type="PANTHER" id="PTHR31623">
    <property type="entry name" value="F21J9.9"/>
    <property type="match status" value="1"/>
</dbReference>
<comment type="similarity">
    <text evidence="1">Belongs to the plant acyltransferase family.</text>
</comment>
<comment type="caution">
    <text evidence="4">The sequence shown here is derived from an EMBL/GenBank/DDBJ whole genome shotgun (WGS) entry which is preliminary data.</text>
</comment>
<sequence>MELCREELLESISTDDQKAVTVEVETVSKEKIKPASPTPSHLRTYKISLLYQLCPAVYVPFVFFYPNNETNALTGVSHQRSQHLKQSLSETLTRFYPFAGRIEHDLHVECNDEGVLYVQARVNEQLSNFLSKPNKQHIHKLLPYDLSSTDSISEPYVAMIQVNFFSCGGIAISICTSHKIIDGDSYATFLLAWAATARGSSEQVNPRFIGQSLFPQNPLLPKGLSFTIWPLIFKQGKFVTRRFVFNAQALAALKAKAASPSAGAQYPSRVMAVTSLLWKCGMNSSRARHGFQKPSVLTLVVNLRTRCSPPMPRHSIGNNFWGAIASASPTPR</sequence>
<dbReference type="EMBL" id="JAVXUP010000208">
    <property type="protein sequence ID" value="KAK3034185.1"/>
    <property type="molecule type" value="Genomic_DNA"/>
</dbReference>
<protein>
    <submittedName>
        <fullName evidence="4">Uncharacterized protein</fullName>
    </submittedName>
</protein>
<dbReference type="GO" id="GO:0016746">
    <property type="term" value="F:acyltransferase activity"/>
    <property type="evidence" value="ECO:0007669"/>
    <property type="project" value="UniProtKB-KW"/>
</dbReference>
<dbReference type="PANTHER" id="PTHR31623:SF122">
    <property type="entry name" value="HXXXD-TYPE ACYL-TRANSFERASE FAMILY PROTEIN"/>
    <property type="match status" value="1"/>
</dbReference>
<dbReference type="Gene3D" id="3.30.559.10">
    <property type="entry name" value="Chloramphenicol acetyltransferase-like domain"/>
    <property type="match status" value="2"/>
</dbReference>
<dbReference type="Pfam" id="PF02458">
    <property type="entry name" value="Transferase"/>
    <property type="match status" value="1"/>
</dbReference>
<dbReference type="InterPro" id="IPR023213">
    <property type="entry name" value="CAT-like_dom_sf"/>
</dbReference>
<keyword evidence="3" id="KW-0012">Acyltransferase</keyword>
<evidence type="ECO:0000256" key="2">
    <source>
        <dbReference type="ARBA" id="ARBA00022679"/>
    </source>
</evidence>
<keyword evidence="2" id="KW-0808">Transferase</keyword>
<evidence type="ECO:0000256" key="3">
    <source>
        <dbReference type="ARBA" id="ARBA00023315"/>
    </source>
</evidence>
<organism evidence="4 5">
    <name type="scientific">Escallonia herrerae</name>
    <dbReference type="NCBI Taxonomy" id="1293975"/>
    <lineage>
        <taxon>Eukaryota</taxon>
        <taxon>Viridiplantae</taxon>
        <taxon>Streptophyta</taxon>
        <taxon>Embryophyta</taxon>
        <taxon>Tracheophyta</taxon>
        <taxon>Spermatophyta</taxon>
        <taxon>Magnoliopsida</taxon>
        <taxon>eudicotyledons</taxon>
        <taxon>Gunneridae</taxon>
        <taxon>Pentapetalae</taxon>
        <taxon>asterids</taxon>
        <taxon>campanulids</taxon>
        <taxon>Escalloniales</taxon>
        <taxon>Escalloniaceae</taxon>
        <taxon>Escallonia</taxon>
    </lineage>
</organism>
<evidence type="ECO:0000313" key="4">
    <source>
        <dbReference type="EMBL" id="KAK3034185.1"/>
    </source>
</evidence>
<dbReference type="Proteomes" id="UP001188597">
    <property type="component" value="Unassembled WGS sequence"/>
</dbReference>
<reference evidence="4" key="1">
    <citation type="submission" date="2022-12" db="EMBL/GenBank/DDBJ databases">
        <title>Draft genome assemblies for two species of Escallonia (Escalloniales).</title>
        <authorList>
            <person name="Chanderbali A."/>
            <person name="Dervinis C."/>
            <person name="Anghel I."/>
            <person name="Soltis D."/>
            <person name="Soltis P."/>
            <person name="Zapata F."/>
        </authorList>
    </citation>
    <scope>NUCLEOTIDE SEQUENCE</scope>
    <source>
        <strain evidence="4">UCBG64.0493</strain>
        <tissue evidence="4">Leaf</tissue>
    </source>
</reference>
<dbReference type="AlphaFoldDB" id="A0AA89BA67"/>
<gene>
    <name evidence="4" type="ORF">RJ639_034325</name>
</gene>
<accession>A0AA89BA67</accession>
<name>A0AA89BA67_9ASTE</name>
<proteinExistence type="inferred from homology"/>
<keyword evidence="5" id="KW-1185">Reference proteome</keyword>